<dbReference type="InterPro" id="IPR012373">
    <property type="entry name" value="Ferrdict_sens_TM"/>
</dbReference>
<dbReference type="GO" id="GO:0016989">
    <property type="term" value="F:sigma factor antagonist activity"/>
    <property type="evidence" value="ECO:0007669"/>
    <property type="project" value="TreeGrafter"/>
</dbReference>
<keyword evidence="1" id="KW-0812">Transmembrane</keyword>
<dbReference type="Proteomes" id="UP000283589">
    <property type="component" value="Unassembled WGS sequence"/>
</dbReference>
<comment type="caution">
    <text evidence="4">The sequence shown here is derived from an EMBL/GenBank/DDBJ whole genome shotgun (WGS) entry which is preliminary data.</text>
</comment>
<organism evidence="4 5">
    <name type="scientific">Butyricimonas virosa</name>
    <dbReference type="NCBI Taxonomy" id="544645"/>
    <lineage>
        <taxon>Bacteria</taxon>
        <taxon>Pseudomonadati</taxon>
        <taxon>Bacteroidota</taxon>
        <taxon>Bacteroidia</taxon>
        <taxon>Bacteroidales</taxon>
        <taxon>Odoribacteraceae</taxon>
        <taxon>Butyricimonas</taxon>
    </lineage>
</organism>
<dbReference type="InterPro" id="IPR032508">
    <property type="entry name" value="FecR_C"/>
</dbReference>
<dbReference type="PANTHER" id="PTHR30273">
    <property type="entry name" value="PERIPLASMIC SIGNAL SENSOR AND SIGMA FACTOR ACTIVATOR FECR-RELATED"/>
    <property type="match status" value="1"/>
</dbReference>
<protein>
    <submittedName>
        <fullName evidence="4">FecR family protein</fullName>
    </submittedName>
</protein>
<dbReference type="Gene3D" id="2.60.120.1440">
    <property type="match status" value="1"/>
</dbReference>
<keyword evidence="1" id="KW-1133">Transmembrane helix</keyword>
<dbReference type="STRING" id="1121130.GCA_000519105_02988"/>
<dbReference type="Gene3D" id="3.55.50.30">
    <property type="match status" value="1"/>
</dbReference>
<evidence type="ECO:0000313" key="5">
    <source>
        <dbReference type="Proteomes" id="UP000283589"/>
    </source>
</evidence>
<evidence type="ECO:0000259" key="3">
    <source>
        <dbReference type="Pfam" id="PF16344"/>
    </source>
</evidence>
<feature type="transmembrane region" description="Helical" evidence="1">
    <location>
        <begin position="78"/>
        <end position="100"/>
    </location>
</feature>
<proteinExistence type="predicted"/>
<reference evidence="4 5" key="1">
    <citation type="submission" date="2018-08" db="EMBL/GenBank/DDBJ databases">
        <title>A genome reference for cultivated species of the human gut microbiota.</title>
        <authorList>
            <person name="Zou Y."/>
            <person name="Xue W."/>
            <person name="Luo G."/>
        </authorList>
    </citation>
    <scope>NUCLEOTIDE SEQUENCE [LARGE SCALE GENOMIC DNA]</scope>
    <source>
        <strain evidence="4 5">AF14-49</strain>
    </source>
</reference>
<dbReference type="InterPro" id="IPR006860">
    <property type="entry name" value="FecR"/>
</dbReference>
<evidence type="ECO:0000256" key="1">
    <source>
        <dbReference type="SAM" id="Phobius"/>
    </source>
</evidence>
<evidence type="ECO:0000259" key="2">
    <source>
        <dbReference type="Pfam" id="PF04773"/>
    </source>
</evidence>
<name>A0A412WWN6_9BACT</name>
<dbReference type="Pfam" id="PF16344">
    <property type="entry name" value="FecR_C"/>
    <property type="match status" value="1"/>
</dbReference>
<feature type="domain" description="Protein FecR C-terminal" evidence="3">
    <location>
        <begin position="316"/>
        <end position="385"/>
    </location>
</feature>
<sequence>MKFRFSEDIWEKISLLWDKERRQEAEEPDYSDKQVKELMKTLFLVRRACKPGKKQTYDMRQAWSNVVSRTKQRNTRKLVTWVFKYAAVLAVVICCAVLWMNQGNKNDHSITAEVDSISSGTRKAELILADGKSVVLDLDTNVHEMEISGMKFVNDDKNGELRYDGSFVAGDSSQMSYNILCIPKGGEYSLQLPDGSRIWLNSETSIRFPVCFMKDRREVYLSGEAYFEVAKDVSAPFHVYVKGGEVTVLGTSFNISAYKEDVAWQTTLVSGRVQVEADDRMVVMKPTEQYSVDRHTGEGVLKEVDTELYTSWVDGKFYFNAYAFEDIVKKLERWYDFTMNYQDEEIKRMHFSGTINKHRPLNEVLQFLEKTTDIHFEISGKNITVSKIKKG</sequence>
<feature type="domain" description="FecR protein" evidence="2">
    <location>
        <begin position="184"/>
        <end position="274"/>
    </location>
</feature>
<dbReference type="Pfam" id="PF04773">
    <property type="entry name" value="FecR"/>
    <property type="match status" value="1"/>
</dbReference>
<dbReference type="AlphaFoldDB" id="A0A412WWN6"/>
<dbReference type="PANTHER" id="PTHR30273:SF2">
    <property type="entry name" value="PROTEIN FECR"/>
    <property type="match status" value="1"/>
</dbReference>
<dbReference type="RefSeq" id="WP_118261183.1">
    <property type="nucleotide sequence ID" value="NZ_CALBWO010000062.1"/>
</dbReference>
<gene>
    <name evidence="4" type="ORF">DWW18_15650</name>
</gene>
<dbReference type="EMBL" id="QRZA01000026">
    <property type="protein sequence ID" value="RGV31877.1"/>
    <property type="molecule type" value="Genomic_DNA"/>
</dbReference>
<evidence type="ECO:0000313" key="4">
    <source>
        <dbReference type="EMBL" id="RGV31877.1"/>
    </source>
</evidence>
<keyword evidence="1" id="KW-0472">Membrane</keyword>
<accession>A0A412WWN6</accession>